<sequence length="235" mass="26889">MHGRINPKLESADPEGQHHPLVFRMSRWNYVVAAFTVATSLFFIWIGCYEAEIAAALLLITIGGLFLGLSVMYIILVKNAFVELGKDTMRYREYRTIFTFHLNQIHVELMDDAFFLYSPQHSRKSIGSYYKDSTLLHSLLYKHSVDNTSRENGTPHEDFTGFKSFTGSIYGTNQRKLPLREATLMLLFIGVNIVSYLNAPEREFIYHFLFFMVTGAGYGVALYTGRRRAAREGGK</sequence>
<dbReference type="EMBL" id="CAKMMG010000002">
    <property type="protein sequence ID" value="CAH1205399.1"/>
    <property type="molecule type" value="Genomic_DNA"/>
</dbReference>
<evidence type="ECO:0000313" key="2">
    <source>
        <dbReference type="EMBL" id="CAH1205399.1"/>
    </source>
</evidence>
<feature type="transmembrane region" description="Helical" evidence="1">
    <location>
        <begin position="205"/>
        <end position="225"/>
    </location>
</feature>
<protein>
    <submittedName>
        <fullName evidence="2">Uncharacterized protein</fullName>
    </submittedName>
</protein>
<feature type="transmembrane region" description="Helical" evidence="1">
    <location>
        <begin position="182"/>
        <end position="199"/>
    </location>
</feature>
<name>A0ABN8GCF8_9BACL</name>
<keyword evidence="1" id="KW-1133">Transmembrane helix</keyword>
<feature type="transmembrane region" description="Helical" evidence="1">
    <location>
        <begin position="53"/>
        <end position="76"/>
    </location>
</feature>
<reference evidence="2" key="1">
    <citation type="submission" date="2022-01" db="EMBL/GenBank/DDBJ databases">
        <authorList>
            <person name="Criscuolo A."/>
        </authorList>
    </citation>
    <scope>NUCLEOTIDE SEQUENCE</scope>
    <source>
        <strain evidence="2">CIP111892</strain>
    </source>
</reference>
<keyword evidence="3" id="KW-1185">Reference proteome</keyword>
<dbReference type="Proteomes" id="UP000838324">
    <property type="component" value="Unassembled WGS sequence"/>
</dbReference>
<proteinExistence type="predicted"/>
<accession>A0ABN8GCF8</accession>
<comment type="caution">
    <text evidence="2">The sequence shown here is derived from an EMBL/GenBank/DDBJ whole genome shotgun (WGS) entry which is preliminary data.</text>
</comment>
<keyword evidence="1" id="KW-0472">Membrane</keyword>
<feature type="transmembrane region" description="Helical" evidence="1">
    <location>
        <begin position="28"/>
        <end position="47"/>
    </location>
</feature>
<keyword evidence="1" id="KW-0812">Transmembrane</keyword>
<gene>
    <name evidence="2" type="ORF">PAECIP111892_02682</name>
</gene>
<organism evidence="2 3">
    <name type="scientific">Paenibacillus auburnensis</name>
    <dbReference type="NCBI Taxonomy" id="2905649"/>
    <lineage>
        <taxon>Bacteria</taxon>
        <taxon>Bacillati</taxon>
        <taxon>Bacillota</taxon>
        <taxon>Bacilli</taxon>
        <taxon>Bacillales</taxon>
        <taxon>Paenibacillaceae</taxon>
        <taxon>Paenibacillus</taxon>
    </lineage>
</organism>
<dbReference type="RefSeq" id="WP_236333775.1">
    <property type="nucleotide sequence ID" value="NZ_CAKMMG010000002.1"/>
</dbReference>
<evidence type="ECO:0000313" key="3">
    <source>
        <dbReference type="Proteomes" id="UP000838324"/>
    </source>
</evidence>
<evidence type="ECO:0000256" key="1">
    <source>
        <dbReference type="SAM" id="Phobius"/>
    </source>
</evidence>